<sequence>MKFLVQVQKLISVFCLMTVIVLGLIYTPLVNNWNATPEVYYYFIGATFLSLCFLLTTIRNSEFRFNVIDVLLLFFLVYVFNYELLSHATLSFYLSDEFISVIAALCIYISFKQANKMLPGCLPYIIALTAIMELLWGMIQLSLMVLDHKFISGNITGSLGNSGVYAIYLACCLPCINHVFYLNKSTSYHKWIANGITTTVLILVLIDRSRTGLLLVIMTLWFMHKLTLVTIWDRSAKSKLFTKAFLYILVAGIITTLLCYKYPSFIGRLFIWKICFNMFLEKPFWGWGMSGLERNYLYHQAHYFKTHLISGQPYKYVAGQVINGISEYVMILVQFGLIGLSLFIYLAYRGYRTFVKETQLITWEALTLVLILLGSLFYYSLHVTSMLVLAMASLAGLALPLSFRINNRAFRYVAICVIICVFTVFLSYILSQYKATKIWRGASKMDQNQKNTSFDVKPLSDIHPELRHRSNFLYNYGAILFSVGNYNESVFILNECKFLHPSEEVLLYLGKAYEMRGDNNKAEACYIEASFMVPSKFYPKYLLVELYIKMGMIRRAVNLARMVLQMPIKVPSAETTVIISEMNRIINAYPIH</sequence>
<dbReference type="InterPro" id="IPR051533">
    <property type="entry name" value="WaaL-like"/>
</dbReference>
<comment type="caution">
    <text evidence="6">The sequence shown here is derived from an EMBL/GenBank/DDBJ whole genome shotgun (WGS) entry which is preliminary data.</text>
</comment>
<keyword evidence="2" id="KW-0812">Transmembrane</keyword>
<dbReference type="OrthoDB" id="1454576at2"/>
<dbReference type="Proteomes" id="UP000548326">
    <property type="component" value="Unassembled WGS sequence"/>
</dbReference>
<evidence type="ECO:0000256" key="3">
    <source>
        <dbReference type="ARBA" id="ARBA00022989"/>
    </source>
</evidence>
<evidence type="ECO:0000313" key="6">
    <source>
        <dbReference type="EMBL" id="MBB6131478.1"/>
    </source>
</evidence>
<dbReference type="STRING" id="354630.SAMN05421821_101410"/>
<dbReference type="AlphaFoldDB" id="A0A1N6P9B7"/>
<evidence type="ECO:0000256" key="1">
    <source>
        <dbReference type="ARBA" id="ARBA00004141"/>
    </source>
</evidence>
<evidence type="ECO:0000313" key="7">
    <source>
        <dbReference type="Proteomes" id="UP000548326"/>
    </source>
</evidence>
<name>A0A1N6P9B7_9SPHI</name>
<dbReference type="InterPro" id="IPR011990">
    <property type="entry name" value="TPR-like_helical_dom_sf"/>
</dbReference>
<dbReference type="RefSeq" id="WP_076369881.1">
    <property type="nucleotide sequence ID" value="NZ_JACHCA010000025.1"/>
</dbReference>
<protein>
    <submittedName>
        <fullName evidence="6">Tetratricopeptide (TPR) repeat protein</fullName>
    </submittedName>
</protein>
<evidence type="ECO:0000259" key="5">
    <source>
        <dbReference type="Pfam" id="PF04932"/>
    </source>
</evidence>
<organism evidence="6 7">
    <name type="scientific">Mucilaginibacter lappiensis</name>
    <dbReference type="NCBI Taxonomy" id="354630"/>
    <lineage>
        <taxon>Bacteria</taxon>
        <taxon>Pseudomonadati</taxon>
        <taxon>Bacteroidota</taxon>
        <taxon>Sphingobacteriia</taxon>
        <taxon>Sphingobacteriales</taxon>
        <taxon>Sphingobacteriaceae</taxon>
        <taxon>Mucilaginibacter</taxon>
    </lineage>
</organism>
<dbReference type="SUPFAM" id="SSF48452">
    <property type="entry name" value="TPR-like"/>
    <property type="match status" value="1"/>
</dbReference>
<accession>A0A1N6P9B7</accession>
<feature type="domain" description="O-antigen ligase-related" evidence="5">
    <location>
        <begin position="200"/>
        <end position="344"/>
    </location>
</feature>
<dbReference type="PANTHER" id="PTHR37422:SF13">
    <property type="entry name" value="LIPOPOLYSACCHARIDE BIOSYNTHESIS PROTEIN PA4999-RELATED"/>
    <property type="match status" value="1"/>
</dbReference>
<dbReference type="EMBL" id="JACHCA010000025">
    <property type="protein sequence ID" value="MBB6131478.1"/>
    <property type="molecule type" value="Genomic_DNA"/>
</dbReference>
<dbReference type="InterPro" id="IPR007016">
    <property type="entry name" value="O-antigen_ligase-rel_domated"/>
</dbReference>
<dbReference type="PANTHER" id="PTHR37422">
    <property type="entry name" value="TEICHURONIC ACID BIOSYNTHESIS PROTEIN TUAE"/>
    <property type="match status" value="1"/>
</dbReference>
<dbReference type="GO" id="GO:0016020">
    <property type="term" value="C:membrane"/>
    <property type="evidence" value="ECO:0007669"/>
    <property type="project" value="UniProtKB-SubCell"/>
</dbReference>
<evidence type="ECO:0000256" key="2">
    <source>
        <dbReference type="ARBA" id="ARBA00022692"/>
    </source>
</evidence>
<keyword evidence="3" id="KW-1133">Transmembrane helix</keyword>
<proteinExistence type="predicted"/>
<dbReference type="Gene3D" id="1.25.40.10">
    <property type="entry name" value="Tetratricopeptide repeat domain"/>
    <property type="match status" value="1"/>
</dbReference>
<comment type="subcellular location">
    <subcellularLocation>
        <location evidence="1">Membrane</location>
        <topology evidence="1">Multi-pass membrane protein</topology>
    </subcellularLocation>
</comment>
<reference evidence="6 7" key="1">
    <citation type="submission" date="2020-08" db="EMBL/GenBank/DDBJ databases">
        <title>Genomic Encyclopedia of Type Strains, Phase IV (KMG-V): Genome sequencing to study the core and pangenomes of soil and plant-associated prokaryotes.</title>
        <authorList>
            <person name="Whitman W."/>
        </authorList>
    </citation>
    <scope>NUCLEOTIDE SEQUENCE [LARGE SCALE GENOMIC DNA]</scope>
    <source>
        <strain evidence="6 7">MP601</strain>
    </source>
</reference>
<gene>
    <name evidence="6" type="ORF">HDF22_005629</name>
</gene>
<evidence type="ECO:0000256" key="4">
    <source>
        <dbReference type="ARBA" id="ARBA00023136"/>
    </source>
</evidence>
<keyword evidence="4" id="KW-0472">Membrane</keyword>
<dbReference type="Pfam" id="PF04932">
    <property type="entry name" value="Wzy_C"/>
    <property type="match status" value="1"/>
</dbReference>